<evidence type="ECO:0000313" key="9">
    <source>
        <dbReference type="EMBL" id="KAL2508115.1"/>
    </source>
</evidence>
<dbReference type="InterPro" id="IPR028158">
    <property type="entry name" value="RPA_interact_N_dom"/>
</dbReference>
<dbReference type="GO" id="GO:0008270">
    <property type="term" value="F:zinc ion binding"/>
    <property type="evidence" value="ECO:0007669"/>
    <property type="project" value="UniProtKB-KW"/>
</dbReference>
<evidence type="ECO:0000256" key="1">
    <source>
        <dbReference type="ARBA" id="ARBA00004123"/>
    </source>
</evidence>
<evidence type="ECO:0008006" key="11">
    <source>
        <dbReference type="Google" id="ProtNLM"/>
    </source>
</evidence>
<evidence type="ECO:0000256" key="2">
    <source>
        <dbReference type="ARBA" id="ARBA00022723"/>
    </source>
</evidence>
<comment type="caution">
    <text evidence="9">The sequence shown here is derived from an EMBL/GenBank/DDBJ whole genome shotgun (WGS) entry which is preliminary data.</text>
</comment>
<dbReference type="Pfam" id="PF14766">
    <property type="entry name" value="RPA_interact_N"/>
    <property type="match status" value="1"/>
</dbReference>
<keyword evidence="3" id="KW-0863">Zinc-finger</keyword>
<sequence length="278" mass="32956">MAEDEGNRPHNHRRSLKSHISFNNYPRWKDKLRENCYKRVREDRTRLLWKLRLPKPNDQLLNHKNLIKSTFQDIVSDELRKIKDSSLNRDCGVPTFGTAANDVIWEYDGLHTGYQGDCEELLLEMQRIFYEDLGTDESVKEPENFIKTWEDEEDEYLARAVYEHMQLNGEQVRKEVWCPLCKQGELEENRCLIYCNRCGLKLNRSDEINLDLLRTRLAEAHAEHLDKGCRLKPEFCVETRFELTALYIKCQGCDIFEGKFLFTEHASFLKHYSGLYLP</sequence>
<protein>
    <recommendedName>
        <fullName evidence="11">RPA-interacting protein</fullName>
    </recommendedName>
</protein>
<evidence type="ECO:0000259" key="8">
    <source>
        <dbReference type="Pfam" id="PF14768"/>
    </source>
</evidence>
<dbReference type="Pfam" id="PF14768">
    <property type="entry name" value="RPA_interact_C"/>
    <property type="match status" value="1"/>
</dbReference>
<dbReference type="GO" id="GO:0005634">
    <property type="term" value="C:nucleus"/>
    <property type="evidence" value="ECO:0007669"/>
    <property type="project" value="UniProtKB-SubCell"/>
</dbReference>
<dbReference type="EMBL" id="JBFOLJ010000009">
    <property type="protein sequence ID" value="KAL2508115.1"/>
    <property type="molecule type" value="Genomic_DNA"/>
</dbReference>
<evidence type="ECO:0000256" key="5">
    <source>
        <dbReference type="ARBA" id="ARBA00023242"/>
    </source>
</evidence>
<evidence type="ECO:0000259" key="7">
    <source>
        <dbReference type="Pfam" id="PF14767"/>
    </source>
</evidence>
<reference evidence="10" key="1">
    <citation type="submission" date="2024-07" db="EMBL/GenBank/DDBJ databases">
        <title>Two chromosome-level genome assemblies of Korean endemic species Abeliophyllum distichum and Forsythia ovata (Oleaceae).</title>
        <authorList>
            <person name="Jang H."/>
        </authorList>
    </citation>
    <scope>NUCLEOTIDE SEQUENCE [LARGE SCALE GENOMIC DNA]</scope>
</reference>
<organism evidence="9 10">
    <name type="scientific">Forsythia ovata</name>
    <dbReference type="NCBI Taxonomy" id="205694"/>
    <lineage>
        <taxon>Eukaryota</taxon>
        <taxon>Viridiplantae</taxon>
        <taxon>Streptophyta</taxon>
        <taxon>Embryophyta</taxon>
        <taxon>Tracheophyta</taxon>
        <taxon>Spermatophyta</taxon>
        <taxon>Magnoliopsida</taxon>
        <taxon>eudicotyledons</taxon>
        <taxon>Gunneridae</taxon>
        <taxon>Pentapetalae</taxon>
        <taxon>asterids</taxon>
        <taxon>lamiids</taxon>
        <taxon>Lamiales</taxon>
        <taxon>Oleaceae</taxon>
        <taxon>Forsythieae</taxon>
        <taxon>Forsythia</taxon>
    </lineage>
</organism>
<feature type="domain" description="RPA-interacting protein central" evidence="7">
    <location>
        <begin position="69"/>
        <end position="161"/>
    </location>
</feature>
<dbReference type="InterPro" id="IPR028159">
    <property type="entry name" value="RPA_interact_C_dom"/>
</dbReference>
<evidence type="ECO:0000259" key="6">
    <source>
        <dbReference type="Pfam" id="PF14766"/>
    </source>
</evidence>
<dbReference type="InterPro" id="IPR028155">
    <property type="entry name" value="RPA_interact_central"/>
</dbReference>
<keyword evidence="10" id="KW-1185">Reference proteome</keyword>
<dbReference type="Proteomes" id="UP001604277">
    <property type="component" value="Unassembled WGS sequence"/>
</dbReference>
<keyword evidence="2" id="KW-0479">Metal-binding</keyword>
<evidence type="ECO:0000256" key="4">
    <source>
        <dbReference type="ARBA" id="ARBA00022833"/>
    </source>
</evidence>
<comment type="subcellular location">
    <subcellularLocation>
        <location evidence="1">Nucleus</location>
    </subcellularLocation>
</comment>
<keyword evidence="4" id="KW-0862">Zinc</keyword>
<dbReference type="PANTHER" id="PTHR31742:SF1">
    <property type="entry name" value="RPA-INTERACTING PROTEIN"/>
    <property type="match status" value="1"/>
</dbReference>
<evidence type="ECO:0000313" key="10">
    <source>
        <dbReference type="Proteomes" id="UP001604277"/>
    </source>
</evidence>
<keyword evidence="5" id="KW-0539">Nucleus</keyword>
<dbReference type="Pfam" id="PF14767">
    <property type="entry name" value="RPA_interact_M"/>
    <property type="match status" value="1"/>
</dbReference>
<feature type="domain" description="RPA-interacting protein N-terminal" evidence="6">
    <location>
        <begin position="11"/>
        <end position="54"/>
    </location>
</feature>
<dbReference type="AlphaFoldDB" id="A0ABD1T694"/>
<proteinExistence type="predicted"/>
<accession>A0ABD1T694</accession>
<gene>
    <name evidence="9" type="ORF">Fot_31762</name>
</gene>
<name>A0ABD1T694_9LAMI</name>
<dbReference type="InterPro" id="IPR028156">
    <property type="entry name" value="RIP"/>
</dbReference>
<dbReference type="PANTHER" id="PTHR31742">
    <property type="entry name" value="RPA-INTERACTING PROTEIN RPAIN"/>
    <property type="match status" value="1"/>
</dbReference>
<feature type="domain" description="RPA-interacting protein C-terminal" evidence="8">
    <location>
        <begin position="177"/>
        <end position="257"/>
    </location>
</feature>
<evidence type="ECO:0000256" key="3">
    <source>
        <dbReference type="ARBA" id="ARBA00022771"/>
    </source>
</evidence>